<organism evidence="2 3">
    <name type="scientific">Ornithinimicrobium faecis</name>
    <dbReference type="NCBI Taxonomy" id="2934158"/>
    <lineage>
        <taxon>Bacteria</taxon>
        <taxon>Bacillati</taxon>
        <taxon>Actinomycetota</taxon>
        <taxon>Actinomycetes</taxon>
        <taxon>Micrococcales</taxon>
        <taxon>Ornithinimicrobiaceae</taxon>
        <taxon>Ornithinimicrobium</taxon>
    </lineage>
</organism>
<feature type="domain" description="YbaK/aminoacyl-tRNA synthetase-associated" evidence="1">
    <location>
        <begin position="41"/>
        <end position="161"/>
    </location>
</feature>
<proteinExistence type="predicted"/>
<sequence length="176" mass="18714">MTHTLTWHPFTERPDLVADPVRAALEATPLAGSVEVTEIDPDLADTQALVDSTDVLLEESANCIVVLGRRGEIERIAAALVLATTRADVNTTVRKTLDVRKASFLPMERAVAETGMEFGGITPVGLPGDWPVLVDSRVVDSEQVVIGSGLRRSKLRLPGALVADLPGVQVIEGLAS</sequence>
<reference evidence="2" key="1">
    <citation type="submission" date="2022-06" db="EMBL/GenBank/DDBJ databases">
        <title>Ornithinimicrobium HY1793.</title>
        <authorList>
            <person name="Huang Y."/>
        </authorList>
    </citation>
    <scope>NUCLEOTIDE SEQUENCE</scope>
    <source>
        <strain evidence="2">HY1793</strain>
    </source>
</reference>
<evidence type="ECO:0000313" key="2">
    <source>
        <dbReference type="EMBL" id="USQ78239.1"/>
    </source>
</evidence>
<dbReference type="SUPFAM" id="SSF55826">
    <property type="entry name" value="YbaK/ProRS associated domain"/>
    <property type="match status" value="1"/>
</dbReference>
<dbReference type="CDD" id="cd04939">
    <property type="entry name" value="PA2301"/>
    <property type="match status" value="1"/>
</dbReference>
<accession>A0ABY4YNH3</accession>
<dbReference type="EMBL" id="CP099489">
    <property type="protein sequence ID" value="USQ78239.1"/>
    <property type="molecule type" value="Genomic_DNA"/>
</dbReference>
<dbReference type="Pfam" id="PF04073">
    <property type="entry name" value="tRNA_edit"/>
    <property type="match status" value="1"/>
</dbReference>
<evidence type="ECO:0000313" key="3">
    <source>
        <dbReference type="Proteomes" id="UP001056455"/>
    </source>
</evidence>
<dbReference type="InterPro" id="IPR036754">
    <property type="entry name" value="YbaK/aa-tRNA-synt-asso_dom_sf"/>
</dbReference>
<keyword evidence="3" id="KW-1185">Reference proteome</keyword>
<name>A0ABY4YNH3_9MICO</name>
<protein>
    <submittedName>
        <fullName evidence="2">YbaK/EbsC family protein</fullName>
    </submittedName>
</protein>
<evidence type="ECO:0000259" key="1">
    <source>
        <dbReference type="Pfam" id="PF04073"/>
    </source>
</evidence>
<dbReference type="InterPro" id="IPR007214">
    <property type="entry name" value="YbaK/aa-tRNA-synth-assoc-dom"/>
</dbReference>
<dbReference type="Proteomes" id="UP001056455">
    <property type="component" value="Chromosome"/>
</dbReference>
<dbReference type="Gene3D" id="3.90.960.10">
    <property type="entry name" value="YbaK/aminoacyl-tRNA synthetase-associated domain"/>
    <property type="match status" value="1"/>
</dbReference>
<gene>
    <name evidence="2" type="ORF">NF556_11280</name>
</gene>
<dbReference type="RefSeq" id="WP_252591037.1">
    <property type="nucleotide sequence ID" value="NZ_CP099489.1"/>
</dbReference>